<dbReference type="Proteomes" id="UP000789920">
    <property type="component" value="Unassembled WGS sequence"/>
</dbReference>
<keyword evidence="2" id="KW-1185">Reference proteome</keyword>
<gene>
    <name evidence="1" type="ORF">RPERSI_LOCUS30121</name>
</gene>
<sequence>SNSDTQNSLNLADDLYSDNSDNNIENIDSSLIQNLIIHFKKGVLRKTRFKGSQKIKKKVVTKKPTECQQCHRSGYNKA</sequence>
<accession>A0ACA9SE65</accession>
<comment type="caution">
    <text evidence="1">The sequence shown here is derived from an EMBL/GenBank/DDBJ whole genome shotgun (WGS) entry which is preliminary data.</text>
</comment>
<feature type="non-terminal residue" evidence="1">
    <location>
        <position position="78"/>
    </location>
</feature>
<protein>
    <submittedName>
        <fullName evidence="1">15616_t:CDS:1</fullName>
    </submittedName>
</protein>
<evidence type="ECO:0000313" key="1">
    <source>
        <dbReference type="EMBL" id="CAG8836981.1"/>
    </source>
</evidence>
<proteinExistence type="predicted"/>
<dbReference type="EMBL" id="CAJVQC010116288">
    <property type="protein sequence ID" value="CAG8836981.1"/>
    <property type="molecule type" value="Genomic_DNA"/>
</dbReference>
<evidence type="ECO:0000313" key="2">
    <source>
        <dbReference type="Proteomes" id="UP000789920"/>
    </source>
</evidence>
<reference evidence="1" key="1">
    <citation type="submission" date="2021-06" db="EMBL/GenBank/DDBJ databases">
        <authorList>
            <person name="Kallberg Y."/>
            <person name="Tangrot J."/>
            <person name="Rosling A."/>
        </authorList>
    </citation>
    <scope>NUCLEOTIDE SEQUENCE</scope>
    <source>
        <strain evidence="1">MA461A</strain>
    </source>
</reference>
<feature type="non-terminal residue" evidence="1">
    <location>
        <position position="1"/>
    </location>
</feature>
<organism evidence="1 2">
    <name type="scientific">Racocetra persica</name>
    <dbReference type="NCBI Taxonomy" id="160502"/>
    <lineage>
        <taxon>Eukaryota</taxon>
        <taxon>Fungi</taxon>
        <taxon>Fungi incertae sedis</taxon>
        <taxon>Mucoromycota</taxon>
        <taxon>Glomeromycotina</taxon>
        <taxon>Glomeromycetes</taxon>
        <taxon>Diversisporales</taxon>
        <taxon>Gigasporaceae</taxon>
        <taxon>Racocetra</taxon>
    </lineage>
</organism>
<name>A0ACA9SE65_9GLOM</name>